<dbReference type="AlphaFoldDB" id="A0A4Y7PEU0"/>
<reference evidence="1 2" key="1">
    <citation type="submission" date="2018-06" db="EMBL/GenBank/DDBJ databases">
        <title>A transcriptomic atlas of mushroom development highlights an independent origin of complex multicellularity.</title>
        <authorList>
            <consortium name="DOE Joint Genome Institute"/>
            <person name="Krizsan K."/>
            <person name="Almasi E."/>
            <person name="Merenyi Z."/>
            <person name="Sahu N."/>
            <person name="Viragh M."/>
            <person name="Koszo T."/>
            <person name="Mondo S."/>
            <person name="Kiss B."/>
            <person name="Balint B."/>
            <person name="Kues U."/>
            <person name="Barry K."/>
            <person name="Hegedus J.C."/>
            <person name="Henrissat B."/>
            <person name="Johnson J."/>
            <person name="Lipzen A."/>
            <person name="Ohm R."/>
            <person name="Nagy I."/>
            <person name="Pangilinan J."/>
            <person name="Yan J."/>
            <person name="Xiong Y."/>
            <person name="Grigoriev I.V."/>
            <person name="Hibbett D.S."/>
            <person name="Nagy L.G."/>
        </authorList>
    </citation>
    <scope>NUCLEOTIDE SEQUENCE [LARGE SCALE GENOMIC DNA]</scope>
    <source>
        <strain evidence="1 2">SZMC22713</strain>
    </source>
</reference>
<dbReference type="EMBL" id="ML170441">
    <property type="protein sequence ID" value="TDL13883.1"/>
    <property type="molecule type" value="Genomic_DNA"/>
</dbReference>
<accession>A0A4Y7PEU0</accession>
<dbReference type="VEuPathDB" id="FungiDB:BD410DRAFT_317414"/>
<protein>
    <submittedName>
        <fullName evidence="1">Uncharacterized protein</fullName>
    </submittedName>
</protein>
<name>A0A4Y7PEU0_9AGAM</name>
<organism evidence="1 2">
    <name type="scientific">Rickenella mellea</name>
    <dbReference type="NCBI Taxonomy" id="50990"/>
    <lineage>
        <taxon>Eukaryota</taxon>
        <taxon>Fungi</taxon>
        <taxon>Dikarya</taxon>
        <taxon>Basidiomycota</taxon>
        <taxon>Agaricomycotina</taxon>
        <taxon>Agaricomycetes</taxon>
        <taxon>Hymenochaetales</taxon>
        <taxon>Rickenellaceae</taxon>
        <taxon>Rickenella</taxon>
    </lineage>
</organism>
<evidence type="ECO:0000313" key="2">
    <source>
        <dbReference type="Proteomes" id="UP000294933"/>
    </source>
</evidence>
<evidence type="ECO:0000313" key="1">
    <source>
        <dbReference type="EMBL" id="TDL13883.1"/>
    </source>
</evidence>
<proteinExistence type="predicted"/>
<gene>
    <name evidence="1" type="ORF">BD410DRAFT_317414</name>
</gene>
<keyword evidence="2" id="KW-1185">Reference proteome</keyword>
<dbReference type="Proteomes" id="UP000294933">
    <property type="component" value="Unassembled WGS sequence"/>
</dbReference>
<sequence length="93" mass="10420">MDSILNTVLCQTSVLERFSVVITGRWQPNEYPTNKTVTMGDAPSLTSLSITLNVRIADLRFSFFGGVFHNVRDLKLDWCTTNGDFFGDHTAMS</sequence>